<dbReference type="GO" id="GO:0005524">
    <property type="term" value="F:ATP binding"/>
    <property type="evidence" value="ECO:0007669"/>
    <property type="project" value="UniProtKB-KW"/>
</dbReference>
<dbReference type="EMBL" id="BMOO01000002">
    <property type="protein sequence ID" value="GGM61983.1"/>
    <property type="molecule type" value="Genomic_DNA"/>
</dbReference>
<dbReference type="PANTHER" id="PTHR45772">
    <property type="entry name" value="CONSERVED COMPONENT OF ABC TRANSPORTER FOR NATURAL AMINO ACIDS-RELATED"/>
    <property type="match status" value="1"/>
</dbReference>
<evidence type="ECO:0000259" key="5">
    <source>
        <dbReference type="PROSITE" id="PS50893"/>
    </source>
</evidence>
<evidence type="ECO:0000256" key="2">
    <source>
        <dbReference type="ARBA" id="ARBA00022741"/>
    </source>
</evidence>
<accession>A0A830FQS9</accession>
<keyword evidence="3 7" id="KW-0067">ATP-binding</keyword>
<keyword evidence="8" id="KW-1185">Reference proteome</keyword>
<protein>
    <submittedName>
        <fullName evidence="7">Branched-chain amino acid transport system ATP-binding protein</fullName>
    </submittedName>
</protein>
<reference evidence="7" key="3">
    <citation type="submission" date="2021-03" db="EMBL/GenBank/DDBJ databases">
        <title>Genomic Encyclopedia of Type Strains, Phase IV (KMG-IV): sequencing the most valuable type-strain genomes for metagenomic binning, comparative biology and taxonomic classification.</title>
        <authorList>
            <person name="Goeker M."/>
        </authorList>
    </citation>
    <scope>NUCLEOTIDE SEQUENCE</scope>
    <source>
        <strain evidence="7">DSM 22443</strain>
    </source>
</reference>
<dbReference type="Proteomes" id="UP000765891">
    <property type="component" value="Unassembled WGS sequence"/>
</dbReference>
<evidence type="ECO:0000313" key="8">
    <source>
        <dbReference type="Proteomes" id="UP000614609"/>
    </source>
</evidence>
<evidence type="ECO:0000313" key="6">
    <source>
        <dbReference type="EMBL" id="GGM61983.1"/>
    </source>
</evidence>
<feature type="region of interest" description="Disordered" evidence="4">
    <location>
        <begin position="1"/>
        <end position="88"/>
    </location>
</feature>
<comment type="caution">
    <text evidence="6">The sequence shown here is derived from an EMBL/GenBank/DDBJ whole genome shotgun (WGS) entry which is preliminary data.</text>
</comment>
<organism evidence="6 8">
    <name type="scientific">Halarchaeum rubridurum</name>
    <dbReference type="NCBI Taxonomy" id="489911"/>
    <lineage>
        <taxon>Archaea</taxon>
        <taxon>Methanobacteriati</taxon>
        <taxon>Methanobacteriota</taxon>
        <taxon>Stenosarchaea group</taxon>
        <taxon>Halobacteria</taxon>
        <taxon>Halobacteriales</taxon>
        <taxon>Halobacteriaceae</taxon>
    </lineage>
</organism>
<gene>
    <name evidence="6" type="ORF">GCM10009017_10070</name>
    <name evidence="7" type="ORF">J2752_001463</name>
</gene>
<dbReference type="AlphaFoldDB" id="A0A830FQS9"/>
<keyword evidence="2" id="KW-0547">Nucleotide-binding</keyword>
<dbReference type="SUPFAM" id="SSF52540">
    <property type="entry name" value="P-loop containing nucleoside triphosphate hydrolases"/>
    <property type="match status" value="1"/>
</dbReference>
<dbReference type="GO" id="GO:0005886">
    <property type="term" value="C:plasma membrane"/>
    <property type="evidence" value="ECO:0007669"/>
    <property type="project" value="TreeGrafter"/>
</dbReference>
<dbReference type="PROSITE" id="PS50893">
    <property type="entry name" value="ABC_TRANSPORTER_2"/>
    <property type="match status" value="1"/>
</dbReference>
<dbReference type="Gene3D" id="3.40.50.300">
    <property type="entry name" value="P-loop containing nucleotide triphosphate hydrolases"/>
    <property type="match status" value="1"/>
</dbReference>
<dbReference type="SMART" id="SM00382">
    <property type="entry name" value="AAA"/>
    <property type="match status" value="1"/>
</dbReference>
<evidence type="ECO:0000256" key="1">
    <source>
        <dbReference type="ARBA" id="ARBA00022448"/>
    </source>
</evidence>
<dbReference type="Pfam" id="PF00005">
    <property type="entry name" value="ABC_tran"/>
    <property type="match status" value="1"/>
</dbReference>
<dbReference type="GO" id="GO:0016887">
    <property type="term" value="F:ATP hydrolysis activity"/>
    <property type="evidence" value="ECO:0007669"/>
    <property type="project" value="InterPro"/>
</dbReference>
<dbReference type="InterPro" id="IPR051120">
    <property type="entry name" value="ABC_AA/LPS_Transport"/>
</dbReference>
<name>A0A830FQS9_9EURY</name>
<feature type="compositionally biased region" description="Low complexity" evidence="4">
    <location>
        <begin position="32"/>
        <end position="63"/>
    </location>
</feature>
<feature type="domain" description="ABC transporter" evidence="5">
    <location>
        <begin position="89"/>
        <end position="319"/>
    </location>
</feature>
<dbReference type="InterPro" id="IPR027417">
    <property type="entry name" value="P-loop_NTPase"/>
</dbReference>
<proteinExistence type="predicted"/>
<dbReference type="CDD" id="cd03219">
    <property type="entry name" value="ABC_Mj1267_LivG_branched"/>
    <property type="match status" value="1"/>
</dbReference>
<keyword evidence="1" id="KW-0813">Transport</keyword>
<evidence type="ECO:0000256" key="3">
    <source>
        <dbReference type="ARBA" id="ARBA00022840"/>
    </source>
</evidence>
<dbReference type="InterPro" id="IPR003439">
    <property type="entry name" value="ABC_transporter-like_ATP-bd"/>
</dbReference>
<reference evidence="6" key="2">
    <citation type="submission" date="2020-09" db="EMBL/GenBank/DDBJ databases">
        <authorList>
            <person name="Sun Q."/>
            <person name="Ohkuma M."/>
        </authorList>
    </citation>
    <scope>NUCLEOTIDE SEQUENCE</scope>
    <source>
        <strain evidence="6">JCM 16108</strain>
    </source>
</reference>
<sequence length="320" mass="33641">MTATDTNTDTERTDASTAKTTDALSAEATEVADATTPDASADAAPDGGTTDASDAADPEAVAAGTPPSDTSGRQSPAVAATGPGTDTLLQTDGLTKRFGGFTAIDDVDFDVEAGELRCLIGPNGAGKSTLLKLITGRHDATSGAIYYDGADITDRRPHERVDLGIGMKFQVPSVFDELTAYENMRLSVQRTHADADLDEAIRDALERIDLAERATTPAGELSHGQQGRLEIGMAAALEPDLLLDEPVAGLSVEERNEVADLVTELNGDGIAFIVIEHDIDFVANIADEVTVLHGGEVFREGSIEAIRDDDEVRRIYLGGE</sequence>
<evidence type="ECO:0000313" key="7">
    <source>
        <dbReference type="EMBL" id="MBP1954551.1"/>
    </source>
</evidence>
<dbReference type="InterPro" id="IPR003593">
    <property type="entry name" value="AAA+_ATPase"/>
</dbReference>
<reference evidence="6" key="1">
    <citation type="journal article" date="2014" name="Int. J. Syst. Evol. Microbiol.">
        <title>Complete genome sequence of Corynebacterium casei LMG S-19264T (=DSM 44701T), isolated from a smear-ripened cheese.</title>
        <authorList>
            <consortium name="US DOE Joint Genome Institute (JGI-PGF)"/>
            <person name="Walter F."/>
            <person name="Albersmeier A."/>
            <person name="Kalinowski J."/>
            <person name="Ruckert C."/>
        </authorList>
    </citation>
    <scope>NUCLEOTIDE SEQUENCE</scope>
    <source>
        <strain evidence="6">JCM 16108</strain>
    </source>
</reference>
<dbReference type="EMBL" id="JAGGKO010000002">
    <property type="protein sequence ID" value="MBP1954551.1"/>
    <property type="molecule type" value="Genomic_DNA"/>
</dbReference>
<dbReference type="Proteomes" id="UP000614609">
    <property type="component" value="Unassembled WGS sequence"/>
</dbReference>
<evidence type="ECO:0000256" key="4">
    <source>
        <dbReference type="SAM" id="MobiDB-lite"/>
    </source>
</evidence>